<dbReference type="Pfam" id="PF00560">
    <property type="entry name" value="LRR_1"/>
    <property type="match status" value="2"/>
</dbReference>
<keyword evidence="15 22" id="KW-0675">Receptor</keyword>
<accession>A0A834XJ65</accession>
<dbReference type="SMART" id="SM00220">
    <property type="entry name" value="S_TKc"/>
    <property type="match status" value="1"/>
</dbReference>
<dbReference type="InterPro" id="IPR017441">
    <property type="entry name" value="Protein_kinase_ATP_BS"/>
</dbReference>
<dbReference type="GO" id="GO:0005524">
    <property type="term" value="F:ATP binding"/>
    <property type="evidence" value="ECO:0007669"/>
    <property type="project" value="UniProtKB-UniRule"/>
</dbReference>
<evidence type="ECO:0000256" key="13">
    <source>
        <dbReference type="ARBA" id="ARBA00022989"/>
    </source>
</evidence>
<comment type="caution">
    <text evidence="22">The sequence shown here is derived from an EMBL/GenBank/DDBJ whole genome shotgun (WGS) entry which is preliminary data.</text>
</comment>
<proteinExistence type="predicted"/>
<comment type="catalytic activity">
    <reaction evidence="18">
        <text>L-seryl-[protein] + ATP = O-phospho-L-seryl-[protein] + ADP + H(+)</text>
        <dbReference type="Rhea" id="RHEA:17989"/>
        <dbReference type="Rhea" id="RHEA-COMP:9863"/>
        <dbReference type="Rhea" id="RHEA-COMP:11604"/>
        <dbReference type="ChEBI" id="CHEBI:15378"/>
        <dbReference type="ChEBI" id="CHEBI:29999"/>
        <dbReference type="ChEBI" id="CHEBI:30616"/>
        <dbReference type="ChEBI" id="CHEBI:83421"/>
        <dbReference type="ChEBI" id="CHEBI:456216"/>
        <dbReference type="EC" id="2.7.11.1"/>
    </reaction>
</comment>
<reference evidence="22" key="1">
    <citation type="submission" date="2020-09" db="EMBL/GenBank/DDBJ databases">
        <title>Genome-Enabled Discovery of Anthraquinone Biosynthesis in Senna tora.</title>
        <authorList>
            <person name="Kang S.-H."/>
            <person name="Pandey R.P."/>
            <person name="Lee C.-M."/>
            <person name="Sim J.-S."/>
            <person name="Jeong J.-T."/>
            <person name="Choi B.-S."/>
            <person name="Jung M."/>
            <person name="Ginzburg D."/>
            <person name="Zhao K."/>
            <person name="Won S.Y."/>
            <person name="Oh T.-J."/>
            <person name="Yu Y."/>
            <person name="Kim N.-H."/>
            <person name="Lee O.R."/>
            <person name="Lee T.-H."/>
            <person name="Bashyal P."/>
            <person name="Kim T.-S."/>
            <person name="Lee W.-H."/>
            <person name="Kawkins C."/>
            <person name="Kim C.-K."/>
            <person name="Kim J.S."/>
            <person name="Ahn B.O."/>
            <person name="Rhee S.Y."/>
            <person name="Sohng J.K."/>
        </authorList>
    </citation>
    <scope>NUCLEOTIDE SEQUENCE</scope>
    <source>
        <tissue evidence="22">Leaf</tissue>
    </source>
</reference>
<evidence type="ECO:0000259" key="21">
    <source>
        <dbReference type="PROSITE" id="PS50011"/>
    </source>
</evidence>
<dbReference type="EC" id="2.7.11.1" evidence="2"/>
<evidence type="ECO:0000256" key="3">
    <source>
        <dbReference type="ARBA" id="ARBA00022527"/>
    </source>
</evidence>
<sequence>MAEEQRVNEEGAGDGRASRTKSDQRRFDEEKPWTLHNSDQPGMNLINFHLTGKNYLAWSTAIKNGLEAKGKLCFLDASMMPKNSDDLWRWRKADSMVKSWVTASLSKELSEQLVYCSTTKILWQELEERFGSSCGPLIYQIQRDLAATEQGSDDVTTYYGKIKKFWDELGYILNLEPLPSVNKALAMITTVEQQQEVLSVYGVNPIESASAVMKGGKADYYKRKEEKKLEKCTYCQMNGHLKDTCFKLNGYPEWFVELRDKKKQLQSHNSNSGNKRPAAVAANVISDSPFDEQGEKAQDWNSMLNMLEKMTKAVKGKVEDKANFAGFAGTSAEFAGNTLYHLSDKDSWIIDTGASSHMCYNKSLIEDLKILNAPIIVHLPNGGEVSVKMYGKVRINDKLCLERVLFIPTFKTSRLSSQLEQEEVVVKLPDRVMVEDSDGEVSDVVEPLQNLEHVDEGVVGVEVQHTEDLPSHDGGILPSCELLGGSSEIVLPDPVHVVEVKSKIGRLVLLETLDLSRNRLTGNIPDQVGFLPNYTQLDLSYNNLIGNIPKQLGMLKHINLSYNSLSGYVPKEIYCSFPHNILQDIIGVTEDFDIKYCIGTGAYGSVYKASLPSGRIVALKKLHRTEAQDPSFSKSFHNEVKMLTEIRHRNIVKLLGFCLHNRCMFLIYEYMQRGSLFYVLRNDVEAEELNWSKRVNAIKGIANALSYMHDCKPPIIHRDITSSNILLNSSMEAFVSDFGTARILDPNSSNQTLLVGTYGYVAPETIMGRHPGELISSLSKTNTTQSIMLKDVLDSRLPLPLKKDAQDVVLLVTIALSCLTSTPKSRPSMQQVTQLLSVSKQPLHVCFEEISLQQLMNQDIFVVGRN</sequence>
<dbReference type="Gene3D" id="1.10.510.10">
    <property type="entry name" value="Transferase(Phosphotransferase) domain 1"/>
    <property type="match status" value="1"/>
</dbReference>
<dbReference type="SUPFAM" id="SSF52058">
    <property type="entry name" value="L domain-like"/>
    <property type="match status" value="1"/>
</dbReference>
<dbReference type="OrthoDB" id="676979at2759"/>
<keyword evidence="16" id="KW-0325">Glycoprotein</keyword>
<evidence type="ECO:0000256" key="16">
    <source>
        <dbReference type="ARBA" id="ARBA00023180"/>
    </source>
</evidence>
<dbReference type="AlphaFoldDB" id="A0A834XJ65"/>
<evidence type="ECO:0000256" key="9">
    <source>
        <dbReference type="ARBA" id="ARBA00022737"/>
    </source>
</evidence>
<keyword evidence="3" id="KW-0723">Serine/threonine-protein kinase</keyword>
<dbReference type="InterPro" id="IPR001611">
    <property type="entry name" value="Leu-rich_rpt"/>
</dbReference>
<evidence type="ECO:0000256" key="12">
    <source>
        <dbReference type="ARBA" id="ARBA00022840"/>
    </source>
</evidence>
<keyword evidence="9" id="KW-0677">Repeat</keyword>
<evidence type="ECO:0000313" key="23">
    <source>
        <dbReference type="Proteomes" id="UP000634136"/>
    </source>
</evidence>
<keyword evidence="6" id="KW-0808">Transferase</keyword>
<keyword evidence="13" id="KW-1133">Transmembrane helix</keyword>
<dbReference type="FunFam" id="3.30.200.20:FF:000309">
    <property type="entry name" value="Leucine-rich repeat receptor protein kinase MSP1"/>
    <property type="match status" value="1"/>
</dbReference>
<keyword evidence="4" id="KW-0597">Phosphoprotein</keyword>
<evidence type="ECO:0000256" key="10">
    <source>
        <dbReference type="ARBA" id="ARBA00022741"/>
    </source>
</evidence>
<evidence type="ECO:0000256" key="17">
    <source>
        <dbReference type="ARBA" id="ARBA00047899"/>
    </source>
</evidence>
<keyword evidence="7" id="KW-0812">Transmembrane</keyword>
<comment type="catalytic activity">
    <reaction evidence="17">
        <text>L-threonyl-[protein] + ATP = O-phospho-L-threonyl-[protein] + ADP + H(+)</text>
        <dbReference type="Rhea" id="RHEA:46608"/>
        <dbReference type="Rhea" id="RHEA-COMP:11060"/>
        <dbReference type="Rhea" id="RHEA-COMP:11605"/>
        <dbReference type="ChEBI" id="CHEBI:15378"/>
        <dbReference type="ChEBI" id="CHEBI:30013"/>
        <dbReference type="ChEBI" id="CHEBI:30616"/>
        <dbReference type="ChEBI" id="CHEBI:61977"/>
        <dbReference type="ChEBI" id="CHEBI:456216"/>
        <dbReference type="EC" id="2.7.11.1"/>
    </reaction>
</comment>
<keyword evidence="5" id="KW-0433">Leucine-rich repeat</keyword>
<organism evidence="22 23">
    <name type="scientific">Senna tora</name>
    <dbReference type="NCBI Taxonomy" id="362788"/>
    <lineage>
        <taxon>Eukaryota</taxon>
        <taxon>Viridiplantae</taxon>
        <taxon>Streptophyta</taxon>
        <taxon>Embryophyta</taxon>
        <taxon>Tracheophyta</taxon>
        <taxon>Spermatophyta</taxon>
        <taxon>Magnoliopsida</taxon>
        <taxon>eudicotyledons</taxon>
        <taxon>Gunneridae</taxon>
        <taxon>Pentapetalae</taxon>
        <taxon>rosids</taxon>
        <taxon>fabids</taxon>
        <taxon>Fabales</taxon>
        <taxon>Fabaceae</taxon>
        <taxon>Caesalpinioideae</taxon>
        <taxon>Cassia clade</taxon>
        <taxon>Senna</taxon>
    </lineage>
</organism>
<dbReference type="PROSITE" id="PS00107">
    <property type="entry name" value="PROTEIN_KINASE_ATP"/>
    <property type="match status" value="1"/>
</dbReference>
<evidence type="ECO:0000313" key="22">
    <source>
        <dbReference type="EMBL" id="KAF7844806.1"/>
    </source>
</evidence>
<dbReference type="PROSITE" id="PS00109">
    <property type="entry name" value="PROTEIN_KINASE_TYR"/>
    <property type="match status" value="1"/>
</dbReference>
<evidence type="ECO:0000256" key="11">
    <source>
        <dbReference type="ARBA" id="ARBA00022777"/>
    </source>
</evidence>
<evidence type="ECO:0000256" key="7">
    <source>
        <dbReference type="ARBA" id="ARBA00022692"/>
    </source>
</evidence>
<dbReference type="InterPro" id="IPR054722">
    <property type="entry name" value="PolX-like_BBD"/>
</dbReference>
<keyword evidence="23" id="KW-1185">Reference proteome</keyword>
<dbReference type="EMBL" id="JAAIUW010000001">
    <property type="protein sequence ID" value="KAF7844806.1"/>
    <property type="molecule type" value="Genomic_DNA"/>
</dbReference>
<dbReference type="Pfam" id="PF00069">
    <property type="entry name" value="Pkinase"/>
    <property type="match status" value="1"/>
</dbReference>
<name>A0A834XJ65_9FABA</name>
<feature type="compositionally biased region" description="Basic and acidic residues" evidence="20">
    <location>
        <begin position="16"/>
        <end position="33"/>
    </location>
</feature>
<dbReference type="InterPro" id="IPR029472">
    <property type="entry name" value="Copia-like_N"/>
</dbReference>
<gene>
    <name evidence="22" type="ORF">G2W53_001711</name>
</gene>
<dbReference type="InterPro" id="IPR000719">
    <property type="entry name" value="Prot_kinase_dom"/>
</dbReference>
<evidence type="ECO:0000256" key="4">
    <source>
        <dbReference type="ARBA" id="ARBA00022553"/>
    </source>
</evidence>
<keyword evidence="12 19" id="KW-0067">ATP-binding</keyword>
<dbReference type="Pfam" id="PF22936">
    <property type="entry name" value="Pol_BBD"/>
    <property type="match status" value="1"/>
</dbReference>
<evidence type="ECO:0000256" key="15">
    <source>
        <dbReference type="ARBA" id="ARBA00023170"/>
    </source>
</evidence>
<dbReference type="Pfam" id="PF14244">
    <property type="entry name" value="Retrotran_gag_3"/>
    <property type="match status" value="1"/>
</dbReference>
<dbReference type="GO" id="GO:0016020">
    <property type="term" value="C:membrane"/>
    <property type="evidence" value="ECO:0007669"/>
    <property type="project" value="UniProtKB-SubCell"/>
</dbReference>
<evidence type="ECO:0000256" key="14">
    <source>
        <dbReference type="ARBA" id="ARBA00023136"/>
    </source>
</evidence>
<evidence type="ECO:0000256" key="5">
    <source>
        <dbReference type="ARBA" id="ARBA00022614"/>
    </source>
</evidence>
<protein>
    <recommendedName>
        <fullName evidence="2">non-specific serine/threonine protein kinase</fullName>
        <ecNumber evidence="2">2.7.11.1</ecNumber>
    </recommendedName>
</protein>
<comment type="subcellular location">
    <subcellularLocation>
        <location evidence="1">Membrane</location>
        <topology evidence="1">Single-pass type I membrane protein</topology>
    </subcellularLocation>
</comment>
<dbReference type="InterPro" id="IPR051420">
    <property type="entry name" value="Ser_Thr_Kinases_DiverseReg"/>
</dbReference>
<dbReference type="PANTHER" id="PTHR48005">
    <property type="entry name" value="LEUCINE RICH REPEAT KINASE 2"/>
    <property type="match status" value="1"/>
</dbReference>
<dbReference type="Proteomes" id="UP000634136">
    <property type="component" value="Unassembled WGS sequence"/>
</dbReference>
<feature type="binding site" evidence="19">
    <location>
        <position position="620"/>
    </location>
    <ligand>
        <name>ATP</name>
        <dbReference type="ChEBI" id="CHEBI:30616"/>
    </ligand>
</feature>
<evidence type="ECO:0000256" key="8">
    <source>
        <dbReference type="ARBA" id="ARBA00022729"/>
    </source>
</evidence>
<dbReference type="SUPFAM" id="SSF56112">
    <property type="entry name" value="Protein kinase-like (PK-like)"/>
    <property type="match status" value="1"/>
</dbReference>
<keyword evidence="10 19" id="KW-0547">Nucleotide-binding</keyword>
<evidence type="ECO:0000256" key="2">
    <source>
        <dbReference type="ARBA" id="ARBA00012513"/>
    </source>
</evidence>
<feature type="domain" description="Protein kinase" evidence="21">
    <location>
        <begin position="592"/>
        <end position="866"/>
    </location>
</feature>
<dbReference type="InterPro" id="IPR032675">
    <property type="entry name" value="LRR_dom_sf"/>
</dbReference>
<dbReference type="InterPro" id="IPR011009">
    <property type="entry name" value="Kinase-like_dom_sf"/>
</dbReference>
<keyword evidence="11 22" id="KW-0418">Kinase</keyword>
<keyword evidence="14" id="KW-0472">Membrane</keyword>
<dbReference type="Gene3D" id="3.30.200.20">
    <property type="entry name" value="Phosphorylase Kinase, domain 1"/>
    <property type="match status" value="1"/>
</dbReference>
<feature type="region of interest" description="Disordered" evidence="20">
    <location>
        <begin position="1"/>
        <end position="38"/>
    </location>
</feature>
<evidence type="ECO:0000256" key="1">
    <source>
        <dbReference type="ARBA" id="ARBA00004479"/>
    </source>
</evidence>
<dbReference type="InterPro" id="IPR008266">
    <property type="entry name" value="Tyr_kinase_AS"/>
</dbReference>
<dbReference type="GO" id="GO:0004674">
    <property type="term" value="F:protein serine/threonine kinase activity"/>
    <property type="evidence" value="ECO:0007669"/>
    <property type="project" value="UniProtKB-KW"/>
</dbReference>
<evidence type="ECO:0000256" key="19">
    <source>
        <dbReference type="PROSITE-ProRule" id="PRU10141"/>
    </source>
</evidence>
<dbReference type="Gene3D" id="3.80.10.10">
    <property type="entry name" value="Ribonuclease Inhibitor"/>
    <property type="match status" value="1"/>
</dbReference>
<keyword evidence="8" id="KW-0732">Signal</keyword>
<evidence type="ECO:0000256" key="20">
    <source>
        <dbReference type="SAM" id="MobiDB-lite"/>
    </source>
</evidence>
<evidence type="ECO:0000256" key="18">
    <source>
        <dbReference type="ARBA" id="ARBA00048679"/>
    </source>
</evidence>
<dbReference type="PROSITE" id="PS50011">
    <property type="entry name" value="PROTEIN_KINASE_DOM"/>
    <property type="match status" value="1"/>
</dbReference>
<evidence type="ECO:0000256" key="6">
    <source>
        <dbReference type="ARBA" id="ARBA00022679"/>
    </source>
</evidence>
<dbReference type="PANTHER" id="PTHR48005:SF16">
    <property type="entry name" value="MDIS1-INTERACTING RECEPTOR LIKE KINASE 2-LIKE ISOFORM X1"/>
    <property type="match status" value="1"/>
</dbReference>